<dbReference type="PANTHER" id="PTHR32309">
    <property type="entry name" value="TYROSINE-PROTEIN KINASE"/>
    <property type="match status" value="1"/>
</dbReference>
<evidence type="ECO:0000313" key="2">
    <source>
        <dbReference type="EMBL" id="BBD09272.1"/>
    </source>
</evidence>
<feature type="coiled-coil region" evidence="1">
    <location>
        <begin position="161"/>
        <end position="224"/>
    </location>
</feature>
<dbReference type="Gene3D" id="1.10.287.1490">
    <property type="match status" value="1"/>
</dbReference>
<dbReference type="PANTHER" id="PTHR32309:SF13">
    <property type="entry name" value="FERRIC ENTEROBACTIN TRANSPORT PROTEIN FEPE"/>
    <property type="match status" value="1"/>
</dbReference>
<reference evidence="2 3" key="1">
    <citation type="journal article" date="2018" name="Sci. Adv.">
        <title>Multi-heme cytochromes provide a pathway for survival in energy-limited environments.</title>
        <authorList>
            <person name="Deng X."/>
            <person name="Dohmae N."/>
            <person name="Nealson K.H."/>
            <person name="Hashimoto K."/>
            <person name="Okamoto A."/>
        </authorList>
    </citation>
    <scope>NUCLEOTIDE SEQUENCE [LARGE SCALE GENOMIC DNA]</scope>
    <source>
        <strain evidence="2 3">IS5</strain>
    </source>
</reference>
<feature type="coiled-coil region" evidence="1">
    <location>
        <begin position="249"/>
        <end position="345"/>
    </location>
</feature>
<organism evidence="2 3">
    <name type="scientific">Desulfovibrio ferrophilus</name>
    <dbReference type="NCBI Taxonomy" id="241368"/>
    <lineage>
        <taxon>Bacteria</taxon>
        <taxon>Pseudomonadati</taxon>
        <taxon>Thermodesulfobacteriota</taxon>
        <taxon>Desulfovibrionia</taxon>
        <taxon>Desulfovibrionales</taxon>
        <taxon>Desulfovibrionaceae</taxon>
        <taxon>Desulfovibrio</taxon>
    </lineage>
</organism>
<dbReference type="Proteomes" id="UP000269883">
    <property type="component" value="Chromosome"/>
</dbReference>
<name>A0A2Z6B187_9BACT</name>
<dbReference type="GO" id="GO:0004713">
    <property type="term" value="F:protein tyrosine kinase activity"/>
    <property type="evidence" value="ECO:0007669"/>
    <property type="project" value="TreeGrafter"/>
</dbReference>
<proteinExistence type="predicted"/>
<dbReference type="InterPro" id="IPR050445">
    <property type="entry name" value="Bact_polysacc_biosynth/exp"/>
</dbReference>
<protein>
    <submittedName>
        <fullName evidence="2">Lipopolysaccharide biosynthesis protein</fullName>
    </submittedName>
</protein>
<keyword evidence="1" id="KW-0175">Coiled coil</keyword>
<evidence type="ECO:0000256" key="1">
    <source>
        <dbReference type="SAM" id="Coils"/>
    </source>
</evidence>
<accession>A0A2Z6B187</accession>
<dbReference type="KEGG" id="dfl:DFE_2546"/>
<dbReference type="GO" id="GO:0005886">
    <property type="term" value="C:plasma membrane"/>
    <property type="evidence" value="ECO:0007669"/>
    <property type="project" value="TreeGrafter"/>
</dbReference>
<sequence>MYIAIPLCVCAFLTIGVTVSLDSLYQSSATILIERQGTTKEMAASAAGGFLEERFRSIAAIVQARKPLEAIIEEQDVYPELKEKMTVQALVSKMREDIVLEQVKDDDGSLSMGRQPHNTLTFVLRFQHTNPETAARVVTAMTKLFFEKDESSRESKGISKLAFLSEQVEQNQHEIDRAERNLTTFKNENLLSLPQLMDVNMKAMDDLQREIKIKEIQLVSARDRLIYLEGQLAVIPPTQKPYMSENGRILSMEDQLEALRSQYLNLKATHSDQHPDVVRLRSQIDALGNASSLSGQLQQLHQRLEEKETSRSLLLERVSPEHPDIKAVERDIETVRGKIEALVRDRSEFGDQDSVEPDNPVYISMLTKLESAKLEVGSLERIVSDLTGKLDEYQARIEQMPRVEQAFLTLQRQYNYLLDQHQENYRRYQTARETFDLEFRNISETYTLIEPPIVAEKPIKPNRPLLFVLGMMFSMGVAGAVSITAEYLDHSIHTPTDLAEITGVRVLGSVPVISMKKKRNMKCFFLRGDRES</sequence>
<dbReference type="AlphaFoldDB" id="A0A2Z6B187"/>
<gene>
    <name evidence="2" type="ORF">DFE_2546</name>
</gene>
<dbReference type="EMBL" id="AP017378">
    <property type="protein sequence ID" value="BBD09272.1"/>
    <property type="molecule type" value="Genomic_DNA"/>
</dbReference>
<evidence type="ECO:0000313" key="3">
    <source>
        <dbReference type="Proteomes" id="UP000269883"/>
    </source>
</evidence>
<keyword evidence="3" id="KW-1185">Reference proteome</keyword>